<evidence type="ECO:0000313" key="2">
    <source>
        <dbReference type="EMBL" id="ERK61692.1"/>
    </source>
</evidence>
<evidence type="ECO:0008006" key="4">
    <source>
        <dbReference type="Google" id="ProtNLM"/>
    </source>
</evidence>
<feature type="transmembrane region" description="Helical" evidence="1">
    <location>
        <begin position="259"/>
        <end position="279"/>
    </location>
</feature>
<keyword evidence="1" id="KW-0472">Membrane</keyword>
<dbReference type="GeneID" id="95360146"/>
<feature type="transmembrane region" description="Helical" evidence="1">
    <location>
        <begin position="137"/>
        <end position="158"/>
    </location>
</feature>
<dbReference type="RefSeq" id="WP_021796459.1">
    <property type="nucleotide sequence ID" value="NZ_ACVN02000045.1"/>
</dbReference>
<keyword evidence="1" id="KW-0812">Transmembrane</keyword>
<keyword evidence="3" id="KW-1185">Reference proteome</keyword>
<dbReference type="AlphaFoldDB" id="U2SG83"/>
<accession>U2SG83</accession>
<name>U2SG83_9ACTN</name>
<protein>
    <recommendedName>
        <fullName evidence="4">ABC-2 family transporter protein</fullName>
    </recommendedName>
</protein>
<sequence>MLASELSSHRVVAATEQSRFAAWRAAAAMEVAKTLTLRSWWIGFAVILALNLYFTYNGVILARGALPTLHDGVVLDDLEGAVPLERYVGDMIISAPYQSMAVFFPLLLVMVCGQDYRSGQKQLQLTALAVPSGARRAAAGMTFAFVATVGSTITVFLLSDAVLWLMLPAPARSVIVSAAGILSCLRIALVACVMTVTALAVTVLMRSTLAGTIFIVLQAVASMSGLLRIIGQGVNNVLPMIAAKTFLFGYQREPGEPGATAGTMILAGWLAVSALTVMINGTRRAVV</sequence>
<feature type="transmembrane region" description="Helical" evidence="1">
    <location>
        <begin position="178"/>
        <end position="201"/>
    </location>
</feature>
<keyword evidence="1" id="KW-1133">Transmembrane helix</keyword>
<dbReference type="Proteomes" id="UP000017052">
    <property type="component" value="Unassembled WGS sequence"/>
</dbReference>
<feature type="transmembrane region" description="Helical" evidence="1">
    <location>
        <begin position="39"/>
        <end position="56"/>
    </location>
</feature>
<evidence type="ECO:0000313" key="3">
    <source>
        <dbReference type="Proteomes" id="UP000017052"/>
    </source>
</evidence>
<organism evidence="2 3">
    <name type="scientific">Propionibacterium acidifaciens F0233</name>
    <dbReference type="NCBI Taxonomy" id="553198"/>
    <lineage>
        <taxon>Bacteria</taxon>
        <taxon>Bacillati</taxon>
        <taxon>Actinomycetota</taxon>
        <taxon>Actinomycetes</taxon>
        <taxon>Propionibacteriales</taxon>
        <taxon>Propionibacteriaceae</taxon>
        <taxon>Propionibacterium</taxon>
    </lineage>
</organism>
<reference evidence="2" key="1">
    <citation type="submission" date="2013-08" db="EMBL/GenBank/DDBJ databases">
        <authorList>
            <person name="Durkin A.S."/>
            <person name="Haft D.R."/>
            <person name="McCorrison J."/>
            <person name="Torralba M."/>
            <person name="Gillis M."/>
            <person name="Haft D.H."/>
            <person name="Methe B."/>
            <person name="Sutton G."/>
            <person name="Nelson K.E."/>
        </authorList>
    </citation>
    <scope>NUCLEOTIDE SEQUENCE [LARGE SCALE GENOMIC DNA]</scope>
    <source>
        <strain evidence="2">F0233</strain>
    </source>
</reference>
<evidence type="ECO:0000256" key="1">
    <source>
        <dbReference type="SAM" id="Phobius"/>
    </source>
</evidence>
<proteinExistence type="predicted"/>
<feature type="transmembrane region" description="Helical" evidence="1">
    <location>
        <begin position="208"/>
        <end position="230"/>
    </location>
</feature>
<gene>
    <name evidence="2" type="ORF">HMPREF0682_2037</name>
</gene>
<dbReference type="EMBL" id="ACVN02000045">
    <property type="protein sequence ID" value="ERK61692.1"/>
    <property type="molecule type" value="Genomic_DNA"/>
</dbReference>
<feature type="transmembrane region" description="Helical" evidence="1">
    <location>
        <begin position="97"/>
        <end position="116"/>
    </location>
</feature>
<comment type="caution">
    <text evidence="2">The sequence shown here is derived from an EMBL/GenBank/DDBJ whole genome shotgun (WGS) entry which is preliminary data.</text>
</comment>